<dbReference type="InterPro" id="IPR051045">
    <property type="entry name" value="TonB-dependent_transducer"/>
</dbReference>
<sequence>MPTMTEKKREDKTGASLVTALVLHGVAFGVIVGAGAFFHKKGDSWGDRSEQATAIQATMVSALPLPPKQPVKDDSVLASETPSPAPITAKEKVEPPPSPKDVPIVVKKPVKIPPKVAEKPTPVVQRPQPTKPVPDRAQTGETGGVKVAMSAVDTKVGTASTNVTDSAFGQRYAYYVKQLTQKVAQQWYTATLDKSAPGHRVYITFRVERDGTPSQIQIAKPSGDASLDQSAIRALQHIDTFGPLPDGYSGSYINVQYYFDPK</sequence>
<keyword evidence="14" id="KW-1185">Reference proteome</keyword>
<feature type="region of interest" description="Disordered" evidence="10">
    <location>
        <begin position="119"/>
        <end position="140"/>
    </location>
</feature>
<dbReference type="Gene3D" id="3.30.1150.10">
    <property type="match status" value="1"/>
</dbReference>
<dbReference type="InterPro" id="IPR006260">
    <property type="entry name" value="TonB/TolA_C"/>
</dbReference>
<evidence type="ECO:0000256" key="10">
    <source>
        <dbReference type="SAM" id="MobiDB-lite"/>
    </source>
</evidence>
<dbReference type="GO" id="GO:0055085">
    <property type="term" value="P:transmembrane transport"/>
    <property type="evidence" value="ECO:0007669"/>
    <property type="project" value="InterPro"/>
</dbReference>
<evidence type="ECO:0000256" key="7">
    <source>
        <dbReference type="ARBA" id="ARBA00022927"/>
    </source>
</evidence>
<keyword evidence="3" id="KW-0813">Transport</keyword>
<evidence type="ECO:0000256" key="1">
    <source>
        <dbReference type="ARBA" id="ARBA00004383"/>
    </source>
</evidence>
<evidence type="ECO:0000256" key="4">
    <source>
        <dbReference type="ARBA" id="ARBA00022475"/>
    </source>
</evidence>
<dbReference type="Proteomes" id="UP000006844">
    <property type="component" value="Chromosome"/>
</dbReference>
<dbReference type="STRING" id="401053.AciPR4_1999"/>
<dbReference type="KEGG" id="tsa:AciPR4_1999"/>
<dbReference type="GO" id="GO:0005886">
    <property type="term" value="C:plasma membrane"/>
    <property type="evidence" value="ECO:0007669"/>
    <property type="project" value="UniProtKB-SubCell"/>
</dbReference>
<dbReference type="SUPFAM" id="SSF74653">
    <property type="entry name" value="TolA/TonB C-terminal domain"/>
    <property type="match status" value="1"/>
</dbReference>
<organism evidence="13 14">
    <name type="scientific">Terriglobus saanensis (strain ATCC BAA-1853 / DSM 23119 / SP1PR4)</name>
    <dbReference type="NCBI Taxonomy" id="401053"/>
    <lineage>
        <taxon>Bacteria</taxon>
        <taxon>Pseudomonadati</taxon>
        <taxon>Acidobacteriota</taxon>
        <taxon>Terriglobia</taxon>
        <taxon>Terriglobales</taxon>
        <taxon>Acidobacteriaceae</taxon>
        <taxon>Terriglobus</taxon>
    </lineage>
</organism>
<gene>
    <name evidence="13" type="ordered locus">AciPR4_1999</name>
</gene>
<reference evidence="13 14" key="1">
    <citation type="journal article" date="2012" name="Stand. Genomic Sci.">
        <title>Complete genome sequence of Terriglobus saanensis type strain SP1PR4(T), an Acidobacteria from tundra soil.</title>
        <authorList>
            <person name="Rawat S.R."/>
            <person name="Mannisto M.K."/>
            <person name="Starovoytov V."/>
            <person name="Goodwin L."/>
            <person name="Nolan M."/>
            <person name="Hauser L."/>
            <person name="Land M."/>
            <person name="Davenport K.W."/>
            <person name="Woyke T."/>
            <person name="Haggblom M.M."/>
        </authorList>
    </citation>
    <scope>NUCLEOTIDE SEQUENCE</scope>
    <source>
        <strain evidence="14">ATCC BAA-1853 / DSM 23119 / SP1PR4</strain>
    </source>
</reference>
<keyword evidence="6 11" id="KW-0812">Transmembrane</keyword>
<evidence type="ECO:0000256" key="5">
    <source>
        <dbReference type="ARBA" id="ARBA00022519"/>
    </source>
</evidence>
<evidence type="ECO:0000256" key="2">
    <source>
        <dbReference type="ARBA" id="ARBA00006555"/>
    </source>
</evidence>
<evidence type="ECO:0000256" key="9">
    <source>
        <dbReference type="ARBA" id="ARBA00023136"/>
    </source>
</evidence>
<keyword evidence="8 11" id="KW-1133">Transmembrane helix</keyword>
<dbReference type="InterPro" id="IPR037682">
    <property type="entry name" value="TonB_C"/>
</dbReference>
<keyword evidence="4" id="KW-1003">Cell membrane</keyword>
<keyword evidence="9 11" id="KW-0472">Membrane</keyword>
<dbReference type="Pfam" id="PF13103">
    <property type="entry name" value="TonB_2"/>
    <property type="match status" value="1"/>
</dbReference>
<evidence type="ECO:0000256" key="8">
    <source>
        <dbReference type="ARBA" id="ARBA00022989"/>
    </source>
</evidence>
<protein>
    <submittedName>
        <fullName evidence="13">TonB family protein</fullName>
    </submittedName>
</protein>
<comment type="similarity">
    <text evidence="2">Belongs to the TonB family.</text>
</comment>
<evidence type="ECO:0000256" key="11">
    <source>
        <dbReference type="SAM" id="Phobius"/>
    </source>
</evidence>
<keyword evidence="7" id="KW-0653">Protein transport</keyword>
<feature type="transmembrane region" description="Helical" evidence="11">
    <location>
        <begin position="15"/>
        <end position="38"/>
    </location>
</feature>
<evidence type="ECO:0000313" key="14">
    <source>
        <dbReference type="Proteomes" id="UP000006844"/>
    </source>
</evidence>
<dbReference type="eggNOG" id="COG0810">
    <property type="taxonomic scope" value="Bacteria"/>
</dbReference>
<evidence type="ECO:0000313" key="13">
    <source>
        <dbReference type="EMBL" id="ADV82803.1"/>
    </source>
</evidence>
<dbReference type="GO" id="GO:0015031">
    <property type="term" value="P:protein transport"/>
    <property type="evidence" value="ECO:0007669"/>
    <property type="project" value="UniProtKB-KW"/>
</dbReference>
<keyword evidence="5" id="KW-0997">Cell inner membrane</keyword>
<dbReference type="NCBIfam" id="TIGR01352">
    <property type="entry name" value="tonB_Cterm"/>
    <property type="match status" value="1"/>
</dbReference>
<comment type="subcellular location">
    <subcellularLocation>
        <location evidence="1">Cell inner membrane</location>
        <topology evidence="1">Single-pass membrane protein</topology>
        <orientation evidence="1">Periplasmic side</orientation>
    </subcellularLocation>
</comment>
<proteinExistence type="inferred from homology"/>
<dbReference type="EMBL" id="CP002467">
    <property type="protein sequence ID" value="ADV82803.1"/>
    <property type="molecule type" value="Genomic_DNA"/>
</dbReference>
<evidence type="ECO:0000256" key="6">
    <source>
        <dbReference type="ARBA" id="ARBA00022692"/>
    </source>
</evidence>
<evidence type="ECO:0000256" key="3">
    <source>
        <dbReference type="ARBA" id="ARBA00022448"/>
    </source>
</evidence>
<dbReference type="AlphaFoldDB" id="E8V790"/>
<feature type="region of interest" description="Disordered" evidence="10">
    <location>
        <begin position="64"/>
        <end position="104"/>
    </location>
</feature>
<dbReference type="HOGENOM" id="CLU_084442_0_0_0"/>
<dbReference type="PROSITE" id="PS52015">
    <property type="entry name" value="TONB_CTD"/>
    <property type="match status" value="1"/>
</dbReference>
<evidence type="ECO:0000259" key="12">
    <source>
        <dbReference type="PROSITE" id="PS52015"/>
    </source>
</evidence>
<accession>E8V790</accession>
<name>E8V790_TERSS</name>
<feature type="domain" description="TonB C-terminal" evidence="12">
    <location>
        <begin position="173"/>
        <end position="262"/>
    </location>
</feature>
<dbReference type="PANTHER" id="PTHR33446">
    <property type="entry name" value="PROTEIN TONB-RELATED"/>
    <property type="match status" value="1"/>
</dbReference>